<dbReference type="Proteomes" id="UP000316280">
    <property type="component" value="Unassembled WGS sequence"/>
</dbReference>
<accession>A0A552AEZ0</accession>
<gene>
    <name evidence="1" type="ORF">EWV63_16205</name>
</gene>
<sequence length="70" mass="7620">DLTIAELAEVVASTFASKVEVVIAKEPIPGKPVERYVPSVQRAFAELQLKPLISLSDSIIRTASYNSSKF</sequence>
<reference evidence="1 2" key="1">
    <citation type="submission" date="2019-01" db="EMBL/GenBank/DDBJ databases">
        <title>Coherence of Microcystis species and biogeography revealed through population genomics.</title>
        <authorList>
            <person name="Perez-Carrascal O.M."/>
            <person name="Terrat Y."/>
            <person name="Giani A."/>
            <person name="Fortin N."/>
            <person name="Tromas N."/>
            <person name="Shapiro B.J."/>
        </authorList>
    </citation>
    <scope>NUCLEOTIDE SEQUENCE [LARGE SCALE GENOMIC DNA]</scope>
    <source>
        <strain evidence="1">Ma_OC_H_19870700_S124</strain>
    </source>
</reference>
<dbReference type="Gene3D" id="3.40.50.720">
    <property type="entry name" value="NAD(P)-binding Rossmann-like Domain"/>
    <property type="match status" value="1"/>
</dbReference>
<evidence type="ECO:0000313" key="2">
    <source>
        <dbReference type="Proteomes" id="UP000316280"/>
    </source>
</evidence>
<organism evidence="1 2">
    <name type="scientific">Microcystis aeruginosa Ma_OC_H_19870700_S124</name>
    <dbReference type="NCBI Taxonomy" id="2486262"/>
    <lineage>
        <taxon>Bacteria</taxon>
        <taxon>Bacillati</taxon>
        <taxon>Cyanobacteriota</taxon>
        <taxon>Cyanophyceae</taxon>
        <taxon>Oscillatoriophycideae</taxon>
        <taxon>Chroococcales</taxon>
        <taxon>Microcystaceae</taxon>
        <taxon>Microcystis</taxon>
    </lineage>
</organism>
<feature type="non-terminal residue" evidence="1">
    <location>
        <position position="1"/>
    </location>
</feature>
<comment type="caution">
    <text evidence="1">The sequence shown here is derived from an EMBL/GenBank/DDBJ whole genome shotgun (WGS) entry which is preliminary data.</text>
</comment>
<evidence type="ECO:0000313" key="1">
    <source>
        <dbReference type="EMBL" id="TRT84042.1"/>
    </source>
</evidence>
<name>A0A552AEZ0_MICAE</name>
<proteinExistence type="predicted"/>
<dbReference type="EMBL" id="SFBR01000146">
    <property type="protein sequence ID" value="TRT84042.1"/>
    <property type="molecule type" value="Genomic_DNA"/>
</dbReference>
<protein>
    <submittedName>
        <fullName evidence="1">NAD(P)-dependent oxidoreductase</fullName>
    </submittedName>
</protein>
<dbReference type="AlphaFoldDB" id="A0A552AEZ0"/>